<evidence type="ECO:0000256" key="1">
    <source>
        <dbReference type="ARBA" id="ARBA00004141"/>
    </source>
</evidence>
<dbReference type="GO" id="GO:0005315">
    <property type="term" value="F:phosphate transmembrane transporter activity"/>
    <property type="evidence" value="ECO:0007669"/>
    <property type="project" value="InterPro"/>
</dbReference>
<evidence type="ECO:0000313" key="7">
    <source>
        <dbReference type="EMBL" id="GAI11085.1"/>
    </source>
</evidence>
<feature type="transmembrane region" description="Helical" evidence="6">
    <location>
        <begin position="214"/>
        <end position="236"/>
    </location>
</feature>
<evidence type="ECO:0008006" key="8">
    <source>
        <dbReference type="Google" id="ProtNLM"/>
    </source>
</evidence>
<name>X1M8R8_9ZZZZ</name>
<dbReference type="PANTHER" id="PTHR11101">
    <property type="entry name" value="PHOSPHATE TRANSPORTER"/>
    <property type="match status" value="1"/>
</dbReference>
<dbReference type="EMBL" id="BARV01011697">
    <property type="protein sequence ID" value="GAI11085.1"/>
    <property type="molecule type" value="Genomic_DNA"/>
</dbReference>
<feature type="non-terminal residue" evidence="7">
    <location>
        <position position="237"/>
    </location>
</feature>
<keyword evidence="3 6" id="KW-0812">Transmembrane</keyword>
<comment type="caution">
    <text evidence="7">The sequence shown here is derived from an EMBL/GenBank/DDBJ whole genome shotgun (WGS) entry which is preliminary data.</text>
</comment>
<keyword evidence="4 6" id="KW-1133">Transmembrane helix</keyword>
<reference evidence="7" key="1">
    <citation type="journal article" date="2014" name="Front. Microbiol.">
        <title>High frequency of phylogenetically diverse reductive dehalogenase-homologous genes in deep subseafloor sedimentary metagenomes.</title>
        <authorList>
            <person name="Kawai M."/>
            <person name="Futagami T."/>
            <person name="Toyoda A."/>
            <person name="Takaki Y."/>
            <person name="Nishi S."/>
            <person name="Hori S."/>
            <person name="Arai W."/>
            <person name="Tsubouchi T."/>
            <person name="Morono Y."/>
            <person name="Uchiyama I."/>
            <person name="Ito T."/>
            <person name="Fujiyama A."/>
            <person name="Inagaki F."/>
            <person name="Takami H."/>
        </authorList>
    </citation>
    <scope>NUCLEOTIDE SEQUENCE</scope>
    <source>
        <strain evidence="7">Expedition CK06-06</strain>
    </source>
</reference>
<dbReference type="GO" id="GO:0035435">
    <property type="term" value="P:phosphate ion transmembrane transport"/>
    <property type="evidence" value="ECO:0007669"/>
    <property type="project" value="TreeGrafter"/>
</dbReference>
<keyword evidence="2" id="KW-0813">Transport</keyword>
<accession>X1M8R8</accession>
<evidence type="ECO:0000256" key="6">
    <source>
        <dbReference type="SAM" id="Phobius"/>
    </source>
</evidence>
<feature type="transmembrane region" description="Helical" evidence="6">
    <location>
        <begin position="128"/>
        <end position="149"/>
    </location>
</feature>
<feature type="non-terminal residue" evidence="7">
    <location>
        <position position="1"/>
    </location>
</feature>
<gene>
    <name evidence="7" type="ORF">S06H3_22048</name>
</gene>
<evidence type="ECO:0000256" key="3">
    <source>
        <dbReference type="ARBA" id="ARBA00022692"/>
    </source>
</evidence>
<dbReference type="GO" id="GO:0016020">
    <property type="term" value="C:membrane"/>
    <property type="evidence" value="ECO:0007669"/>
    <property type="project" value="UniProtKB-SubCell"/>
</dbReference>
<evidence type="ECO:0000256" key="4">
    <source>
        <dbReference type="ARBA" id="ARBA00022989"/>
    </source>
</evidence>
<organism evidence="7">
    <name type="scientific">marine sediment metagenome</name>
    <dbReference type="NCBI Taxonomy" id="412755"/>
    <lineage>
        <taxon>unclassified sequences</taxon>
        <taxon>metagenomes</taxon>
        <taxon>ecological metagenomes</taxon>
    </lineage>
</organism>
<evidence type="ECO:0000256" key="5">
    <source>
        <dbReference type="ARBA" id="ARBA00023136"/>
    </source>
</evidence>
<dbReference type="AlphaFoldDB" id="X1M8R8"/>
<protein>
    <recommendedName>
        <fullName evidence="8">Phosphate transporter</fullName>
    </recommendedName>
</protein>
<keyword evidence="5 6" id="KW-0472">Membrane</keyword>
<comment type="subcellular location">
    <subcellularLocation>
        <location evidence="1">Membrane</location>
        <topology evidence="1">Multi-pass membrane protein</topology>
    </subcellularLocation>
</comment>
<dbReference type="PANTHER" id="PTHR11101:SF80">
    <property type="entry name" value="PHOSPHATE TRANSPORTER"/>
    <property type="match status" value="1"/>
</dbReference>
<dbReference type="InterPro" id="IPR001204">
    <property type="entry name" value="Phos_transporter"/>
</dbReference>
<proteinExistence type="predicted"/>
<sequence length="237" mass="25070">ATYYGMPISLTHSFLAGLAAAGLAVAGSEAVAWGVIGRILSAVITAPVLGFVGGFVMMVILFWVFRHSVPTKIQTIFSHLQIPSAAFIAYAHGKNDGQMPIGIITMALVIYYEQTGQIGQAAALWKSIPWWIITISALSISSGMAIGGWRVIKTLGLRVTTLRPIHGFTAQTSAATIIEIASHLGIPISTTHCISSSIMGVGATRRLSAVRWGIASNIITAWILTFPICGGLGYLFA</sequence>
<dbReference type="Pfam" id="PF01384">
    <property type="entry name" value="PHO4"/>
    <property type="match status" value="2"/>
</dbReference>
<evidence type="ECO:0000256" key="2">
    <source>
        <dbReference type="ARBA" id="ARBA00022448"/>
    </source>
</evidence>
<feature type="transmembrane region" description="Helical" evidence="6">
    <location>
        <begin position="40"/>
        <end position="64"/>
    </location>
</feature>